<dbReference type="SUPFAM" id="SSF57667">
    <property type="entry name" value="beta-beta-alpha zinc fingers"/>
    <property type="match status" value="4"/>
</dbReference>
<dbReference type="RefSeq" id="XP_036364819.1">
    <property type="nucleotide sequence ID" value="XM_036508926.1"/>
</dbReference>
<evidence type="ECO:0000256" key="7">
    <source>
        <dbReference type="ARBA" id="ARBA00023242"/>
    </source>
</evidence>
<dbReference type="RefSeq" id="XP_036364817.1">
    <property type="nucleotide sequence ID" value="XM_036508924.1"/>
</dbReference>
<dbReference type="SMART" id="SM00355">
    <property type="entry name" value="ZnF_C2H2"/>
    <property type="match status" value="6"/>
</dbReference>
<reference evidence="12 13" key="1">
    <citation type="submission" date="2025-08" db="UniProtKB">
        <authorList>
            <consortium name="RefSeq"/>
        </authorList>
    </citation>
    <scope>IDENTIFICATION</scope>
</reference>
<dbReference type="GO" id="GO:0006357">
    <property type="term" value="P:regulation of transcription by RNA polymerase II"/>
    <property type="evidence" value="ECO:0007669"/>
    <property type="project" value="TreeGrafter"/>
</dbReference>
<protein>
    <submittedName>
        <fullName evidence="12 13">Zinc finger protein 16-like</fullName>
    </submittedName>
</protein>
<dbReference type="InterPro" id="IPR036236">
    <property type="entry name" value="Znf_C2H2_sf"/>
</dbReference>
<dbReference type="PROSITE" id="PS00028">
    <property type="entry name" value="ZINC_FINGER_C2H2_1"/>
    <property type="match status" value="5"/>
</dbReference>
<dbReference type="PROSITE" id="PS50157">
    <property type="entry name" value="ZINC_FINGER_C2H2_2"/>
    <property type="match status" value="6"/>
</dbReference>
<dbReference type="InterPro" id="IPR050589">
    <property type="entry name" value="Ikaros_C2H2-ZF"/>
</dbReference>
<name>A0A6P7T3N8_9MOLL</name>
<feature type="domain" description="C2H2-type" evidence="10">
    <location>
        <begin position="285"/>
        <end position="312"/>
    </location>
</feature>
<evidence type="ECO:0000259" key="10">
    <source>
        <dbReference type="PROSITE" id="PS50157"/>
    </source>
</evidence>
<keyword evidence="4 8" id="KW-0863">Zinc-finger</keyword>
<dbReference type="FunFam" id="3.30.160.60:FF:000446">
    <property type="entry name" value="Zinc finger protein"/>
    <property type="match status" value="2"/>
</dbReference>
<sequence length="514" mass="57127">MYSSKSLYNPTILDNSGQHLDKSLYNASILDDNCRRLDHDIIQKSHLEQSSMKMGVIPRSEDSHNDHLKSYNSHYSSNSNNSLKMKIITSGSSGFPYIAENNMHRNSDINTNSENITTTNNTNTKSKIGLIPNSPYIGISLSMKKPYKCGTCRKGFAQRGHLINHELGGRKHFFCTFCNKAFSQEIILRNHVRTHTGERPFHCSYCTRTFCQVTEWRNHERTHTGERPFKCALCPKAFSQQGNMKIHMRTHSGIKPYKCDTCGKCFSQKNNLRNHIRTHTGEKPHRCAVCQKSFAQVTNLNNHERTHTLEELQRVFIQQPPAHTQPMNSHQNLSMTSSIPSSPSSSSSSSPVAAVSNAVTGGLSLPPSSSGISSSVPTSVRPQVLKIPTTWMMSMANSTPPPSLSLSSVSSAISPSLTNVSSYAHHPPHTHSHPYQTSTSAHLPPLPTIPMPPSWQNGYATCSPTMIPNPSSRWGSSVMMANQSAFPGMLLLDDVRTDIQDSPENLTQRWQVNS</sequence>
<keyword evidence="5" id="KW-0862">Zinc</keyword>
<dbReference type="PANTHER" id="PTHR24404:SF114">
    <property type="entry name" value="KLUMPFUSS, ISOFORM B-RELATED"/>
    <property type="match status" value="1"/>
</dbReference>
<dbReference type="GO" id="GO:0003700">
    <property type="term" value="F:DNA-binding transcription factor activity"/>
    <property type="evidence" value="ECO:0007669"/>
    <property type="project" value="TreeGrafter"/>
</dbReference>
<gene>
    <name evidence="12 13 14 15" type="primary">LOC115219075</name>
</gene>
<keyword evidence="6" id="KW-0238">DNA-binding</keyword>
<dbReference type="AlphaFoldDB" id="A0A6P7T3N8"/>
<dbReference type="PANTHER" id="PTHR24404">
    <property type="entry name" value="ZINC FINGER PROTEIN"/>
    <property type="match status" value="1"/>
</dbReference>
<comment type="subcellular location">
    <subcellularLocation>
        <location evidence="1">Nucleus</location>
    </subcellularLocation>
</comment>
<proteinExistence type="predicted"/>
<evidence type="ECO:0000256" key="2">
    <source>
        <dbReference type="ARBA" id="ARBA00022723"/>
    </source>
</evidence>
<evidence type="ECO:0000256" key="8">
    <source>
        <dbReference type="PROSITE-ProRule" id="PRU00042"/>
    </source>
</evidence>
<evidence type="ECO:0000313" key="11">
    <source>
        <dbReference type="Proteomes" id="UP000515154"/>
    </source>
</evidence>
<feature type="compositionally biased region" description="Low complexity" evidence="9">
    <location>
        <begin position="337"/>
        <end position="353"/>
    </location>
</feature>
<feature type="domain" description="C2H2-type" evidence="10">
    <location>
        <begin position="173"/>
        <end position="200"/>
    </location>
</feature>
<dbReference type="Pfam" id="PF00096">
    <property type="entry name" value="zf-C2H2"/>
    <property type="match status" value="3"/>
</dbReference>
<accession>A0A6P7T3N8</accession>
<dbReference type="FunFam" id="3.30.160.60:FF:002343">
    <property type="entry name" value="Zinc finger protein 33A"/>
    <property type="match status" value="2"/>
</dbReference>
<dbReference type="RefSeq" id="XP_036364818.1">
    <property type="nucleotide sequence ID" value="XM_036508925.1"/>
</dbReference>
<evidence type="ECO:0000313" key="14">
    <source>
        <dbReference type="RefSeq" id="XP_036364818.1"/>
    </source>
</evidence>
<keyword evidence="3" id="KW-0677">Repeat</keyword>
<dbReference type="KEGG" id="osn:115219075"/>
<feature type="region of interest" description="Disordered" evidence="9">
    <location>
        <begin position="322"/>
        <end position="353"/>
    </location>
</feature>
<evidence type="ECO:0000256" key="6">
    <source>
        <dbReference type="ARBA" id="ARBA00023125"/>
    </source>
</evidence>
<dbReference type="FunFam" id="3.30.160.60:FF:000290">
    <property type="entry name" value="Zinc finger protein 697 isoform X1"/>
    <property type="match status" value="1"/>
</dbReference>
<feature type="domain" description="C2H2-type" evidence="10">
    <location>
        <begin position="147"/>
        <end position="172"/>
    </location>
</feature>
<evidence type="ECO:0000313" key="12">
    <source>
        <dbReference type="RefSeq" id="XP_029645000.1"/>
    </source>
</evidence>
<evidence type="ECO:0000256" key="3">
    <source>
        <dbReference type="ARBA" id="ARBA00022737"/>
    </source>
</evidence>
<dbReference type="InterPro" id="IPR013087">
    <property type="entry name" value="Znf_C2H2_type"/>
</dbReference>
<evidence type="ECO:0000256" key="5">
    <source>
        <dbReference type="ARBA" id="ARBA00022833"/>
    </source>
</evidence>
<organism evidence="11 12">
    <name type="scientific">Octopus sinensis</name>
    <name type="common">East Asian common octopus</name>
    <dbReference type="NCBI Taxonomy" id="2607531"/>
    <lineage>
        <taxon>Eukaryota</taxon>
        <taxon>Metazoa</taxon>
        <taxon>Spiralia</taxon>
        <taxon>Lophotrochozoa</taxon>
        <taxon>Mollusca</taxon>
        <taxon>Cephalopoda</taxon>
        <taxon>Coleoidea</taxon>
        <taxon>Octopodiformes</taxon>
        <taxon>Octopoda</taxon>
        <taxon>Incirrata</taxon>
        <taxon>Octopodidae</taxon>
        <taxon>Octopus</taxon>
    </lineage>
</organism>
<dbReference type="RefSeq" id="XP_029645000.1">
    <property type="nucleotide sequence ID" value="XM_029789140.2"/>
</dbReference>
<dbReference type="GO" id="GO:0008270">
    <property type="term" value="F:zinc ion binding"/>
    <property type="evidence" value="ECO:0007669"/>
    <property type="project" value="UniProtKB-KW"/>
</dbReference>
<evidence type="ECO:0000256" key="4">
    <source>
        <dbReference type="ARBA" id="ARBA00022771"/>
    </source>
</evidence>
<feature type="compositionally biased region" description="Polar residues" evidence="9">
    <location>
        <begin position="322"/>
        <end position="336"/>
    </location>
</feature>
<dbReference type="Gene3D" id="3.30.160.60">
    <property type="entry name" value="Classic Zinc Finger"/>
    <property type="match status" value="6"/>
</dbReference>
<evidence type="ECO:0000256" key="9">
    <source>
        <dbReference type="SAM" id="MobiDB-lite"/>
    </source>
</evidence>
<dbReference type="GO" id="GO:0000978">
    <property type="term" value="F:RNA polymerase II cis-regulatory region sequence-specific DNA binding"/>
    <property type="evidence" value="ECO:0007669"/>
    <property type="project" value="TreeGrafter"/>
</dbReference>
<evidence type="ECO:0000313" key="15">
    <source>
        <dbReference type="RefSeq" id="XP_036364819.1"/>
    </source>
</evidence>
<keyword evidence="2" id="KW-0479">Metal-binding</keyword>
<feature type="domain" description="C2H2-type" evidence="10">
    <location>
        <begin position="257"/>
        <end position="284"/>
    </location>
</feature>
<feature type="domain" description="C2H2-type" evidence="10">
    <location>
        <begin position="201"/>
        <end position="228"/>
    </location>
</feature>
<dbReference type="Proteomes" id="UP000515154">
    <property type="component" value="Linkage group LG14"/>
</dbReference>
<evidence type="ECO:0000256" key="1">
    <source>
        <dbReference type="ARBA" id="ARBA00004123"/>
    </source>
</evidence>
<feature type="domain" description="C2H2-type" evidence="10">
    <location>
        <begin position="229"/>
        <end position="256"/>
    </location>
</feature>
<keyword evidence="7" id="KW-0539">Nucleus</keyword>
<keyword evidence="11" id="KW-1185">Reference proteome</keyword>
<evidence type="ECO:0000313" key="13">
    <source>
        <dbReference type="RefSeq" id="XP_036364817.1"/>
    </source>
</evidence>
<dbReference type="GO" id="GO:0005634">
    <property type="term" value="C:nucleus"/>
    <property type="evidence" value="ECO:0007669"/>
    <property type="project" value="UniProtKB-SubCell"/>
</dbReference>